<dbReference type="Proteomes" id="UP001303760">
    <property type="component" value="Unassembled WGS sequence"/>
</dbReference>
<reference evidence="1" key="2">
    <citation type="submission" date="2023-05" db="EMBL/GenBank/DDBJ databases">
        <authorList>
            <consortium name="Lawrence Berkeley National Laboratory"/>
            <person name="Steindorff A."/>
            <person name="Hensen N."/>
            <person name="Bonometti L."/>
            <person name="Westerberg I."/>
            <person name="Brannstrom I.O."/>
            <person name="Guillou S."/>
            <person name="Cros-Aarteil S."/>
            <person name="Calhoun S."/>
            <person name="Haridas S."/>
            <person name="Kuo A."/>
            <person name="Mondo S."/>
            <person name="Pangilinan J."/>
            <person name="Riley R."/>
            <person name="Labutti K."/>
            <person name="Andreopoulos B."/>
            <person name="Lipzen A."/>
            <person name="Chen C."/>
            <person name="Yanf M."/>
            <person name="Daum C."/>
            <person name="Ng V."/>
            <person name="Clum A."/>
            <person name="Ohm R."/>
            <person name="Martin F."/>
            <person name="Silar P."/>
            <person name="Natvig D."/>
            <person name="Lalanne C."/>
            <person name="Gautier V."/>
            <person name="Ament-Velasquez S.L."/>
            <person name="Kruys A."/>
            <person name="Hutchinson M.I."/>
            <person name="Powell A.J."/>
            <person name="Barry K."/>
            <person name="Miller A.N."/>
            <person name="Grigoriev I.V."/>
            <person name="Debuchy R."/>
            <person name="Gladieux P."/>
            <person name="Thoren M.H."/>
            <person name="Johannesson H."/>
        </authorList>
    </citation>
    <scope>NUCLEOTIDE SEQUENCE</scope>
    <source>
        <strain evidence="1">CBS 532.94</strain>
    </source>
</reference>
<gene>
    <name evidence="1" type="ORF">C8A03DRAFT_48281</name>
</gene>
<proteinExistence type="predicted"/>
<dbReference type="InterPro" id="IPR036397">
    <property type="entry name" value="RNaseH_sf"/>
</dbReference>
<sequence length="325" mass="37796">MGYSHHMTPTKAMIQGAVEFLEAKKIPHFKSDVFKQFGVSYPTGWRYLREPDSHGSRTYDSAFRTADLATIERFLESTGFDGRTVSARTVRRAVGSLDFRFCVACQKQWASQRLKERRVEYSRIMLEKYPEREDWRHIRFSDECHFGWGSEGRVYVLRRPWERYCPDCLVEYRAPDAKDIKRSPLVWYDSGNDNGKMNLKCYRDSIIEPVVGGWLRQNQFFVLEEDNDSGHGTSKKNIVGAWKERNGLEYFFNCAQSPDFSPIEKAWQSPKQAVSKRPCWEDDIVKQLAEEGWQGLAQESINNWIDQISQIFKGCLELDGAITGH</sequence>
<reference evidence="1" key="1">
    <citation type="journal article" date="2023" name="Mol. Phylogenet. Evol.">
        <title>Genome-scale phylogeny and comparative genomics of the fungal order Sordariales.</title>
        <authorList>
            <person name="Hensen N."/>
            <person name="Bonometti L."/>
            <person name="Westerberg I."/>
            <person name="Brannstrom I.O."/>
            <person name="Guillou S."/>
            <person name="Cros-Aarteil S."/>
            <person name="Calhoun S."/>
            <person name="Haridas S."/>
            <person name="Kuo A."/>
            <person name="Mondo S."/>
            <person name="Pangilinan J."/>
            <person name="Riley R."/>
            <person name="LaButti K."/>
            <person name="Andreopoulos B."/>
            <person name="Lipzen A."/>
            <person name="Chen C."/>
            <person name="Yan M."/>
            <person name="Daum C."/>
            <person name="Ng V."/>
            <person name="Clum A."/>
            <person name="Steindorff A."/>
            <person name="Ohm R.A."/>
            <person name="Martin F."/>
            <person name="Silar P."/>
            <person name="Natvig D.O."/>
            <person name="Lalanne C."/>
            <person name="Gautier V."/>
            <person name="Ament-Velasquez S.L."/>
            <person name="Kruys A."/>
            <person name="Hutchinson M.I."/>
            <person name="Powell A.J."/>
            <person name="Barry K."/>
            <person name="Miller A.N."/>
            <person name="Grigoriev I.V."/>
            <person name="Debuchy R."/>
            <person name="Gladieux P."/>
            <person name="Hiltunen Thoren M."/>
            <person name="Johannesson H."/>
        </authorList>
    </citation>
    <scope>NUCLEOTIDE SEQUENCE</scope>
    <source>
        <strain evidence="1">CBS 532.94</strain>
    </source>
</reference>
<dbReference type="AlphaFoldDB" id="A0AAN7H673"/>
<evidence type="ECO:0000313" key="2">
    <source>
        <dbReference type="Proteomes" id="UP001303760"/>
    </source>
</evidence>
<organism evidence="1 2">
    <name type="scientific">Achaetomium macrosporum</name>
    <dbReference type="NCBI Taxonomy" id="79813"/>
    <lineage>
        <taxon>Eukaryota</taxon>
        <taxon>Fungi</taxon>
        <taxon>Dikarya</taxon>
        <taxon>Ascomycota</taxon>
        <taxon>Pezizomycotina</taxon>
        <taxon>Sordariomycetes</taxon>
        <taxon>Sordariomycetidae</taxon>
        <taxon>Sordariales</taxon>
        <taxon>Chaetomiaceae</taxon>
        <taxon>Achaetomium</taxon>
    </lineage>
</organism>
<protein>
    <submittedName>
        <fullName evidence="1">Uncharacterized protein</fullName>
    </submittedName>
</protein>
<dbReference type="EMBL" id="MU860693">
    <property type="protein sequence ID" value="KAK4233043.1"/>
    <property type="molecule type" value="Genomic_DNA"/>
</dbReference>
<name>A0AAN7H673_9PEZI</name>
<dbReference type="GO" id="GO:0003676">
    <property type="term" value="F:nucleic acid binding"/>
    <property type="evidence" value="ECO:0007669"/>
    <property type="project" value="InterPro"/>
</dbReference>
<keyword evidence="2" id="KW-1185">Reference proteome</keyword>
<evidence type="ECO:0000313" key="1">
    <source>
        <dbReference type="EMBL" id="KAK4233043.1"/>
    </source>
</evidence>
<dbReference type="Gene3D" id="3.30.420.10">
    <property type="entry name" value="Ribonuclease H-like superfamily/Ribonuclease H"/>
    <property type="match status" value="1"/>
</dbReference>
<accession>A0AAN7H673</accession>
<comment type="caution">
    <text evidence="1">The sequence shown here is derived from an EMBL/GenBank/DDBJ whole genome shotgun (WGS) entry which is preliminary data.</text>
</comment>